<comment type="caution">
    <text evidence="1">The sequence shown here is derived from an EMBL/GenBank/DDBJ whole genome shotgun (WGS) entry which is preliminary data.</text>
</comment>
<dbReference type="EMBL" id="JABFAD010000004">
    <property type="protein sequence ID" value="MBA0796708.1"/>
    <property type="molecule type" value="Genomic_DNA"/>
</dbReference>
<reference evidence="1 2" key="1">
    <citation type="journal article" date="2019" name="Genome Biol. Evol.">
        <title>Insights into the evolution of the New World diploid cottons (Gossypium, subgenus Houzingenia) based on genome sequencing.</title>
        <authorList>
            <person name="Grover C.E."/>
            <person name="Arick M.A. 2nd"/>
            <person name="Thrash A."/>
            <person name="Conover J.L."/>
            <person name="Sanders W.S."/>
            <person name="Peterson D.G."/>
            <person name="Frelichowski J.E."/>
            <person name="Scheffler J.A."/>
            <person name="Scheffler B.E."/>
            <person name="Wendel J.F."/>
        </authorList>
    </citation>
    <scope>NUCLEOTIDE SEQUENCE [LARGE SCALE GENOMIC DNA]</scope>
    <source>
        <strain evidence="1">0</strain>
        <tissue evidence="1">Leaf</tissue>
    </source>
</reference>
<accession>A0A7J9GH76</accession>
<sequence length="53" mass="6251">MSSRNVKVLIMINRSLEQSSEIFKTKKTVSRRLSLFLSQKQKISTLMLLQRRP</sequence>
<evidence type="ECO:0000313" key="2">
    <source>
        <dbReference type="Proteomes" id="UP000593560"/>
    </source>
</evidence>
<gene>
    <name evidence="1" type="ORF">Gohar_007452</name>
</gene>
<organism evidence="1 2">
    <name type="scientific">Gossypium harknessii</name>
    <dbReference type="NCBI Taxonomy" id="34285"/>
    <lineage>
        <taxon>Eukaryota</taxon>
        <taxon>Viridiplantae</taxon>
        <taxon>Streptophyta</taxon>
        <taxon>Embryophyta</taxon>
        <taxon>Tracheophyta</taxon>
        <taxon>Spermatophyta</taxon>
        <taxon>Magnoliopsida</taxon>
        <taxon>eudicotyledons</taxon>
        <taxon>Gunneridae</taxon>
        <taxon>Pentapetalae</taxon>
        <taxon>rosids</taxon>
        <taxon>malvids</taxon>
        <taxon>Malvales</taxon>
        <taxon>Malvaceae</taxon>
        <taxon>Malvoideae</taxon>
        <taxon>Gossypium</taxon>
    </lineage>
</organism>
<evidence type="ECO:0000313" key="1">
    <source>
        <dbReference type="EMBL" id="MBA0796708.1"/>
    </source>
</evidence>
<proteinExistence type="predicted"/>
<name>A0A7J9GH76_9ROSI</name>
<dbReference type="Proteomes" id="UP000593560">
    <property type="component" value="Unassembled WGS sequence"/>
</dbReference>
<keyword evidence="2" id="KW-1185">Reference proteome</keyword>
<dbReference type="AlphaFoldDB" id="A0A7J9GH76"/>
<protein>
    <submittedName>
        <fullName evidence="1">Uncharacterized protein</fullName>
    </submittedName>
</protein>